<evidence type="ECO:0000256" key="1">
    <source>
        <dbReference type="ARBA" id="ARBA00022729"/>
    </source>
</evidence>
<dbReference type="GO" id="GO:0009306">
    <property type="term" value="P:protein secretion"/>
    <property type="evidence" value="ECO:0007669"/>
    <property type="project" value="InterPro"/>
</dbReference>
<dbReference type="Pfam" id="PF00263">
    <property type="entry name" value="Secretin"/>
    <property type="match status" value="1"/>
</dbReference>
<dbReference type="AlphaFoldDB" id="K9YK19"/>
<dbReference type="PANTHER" id="PTHR30332">
    <property type="entry name" value="PROBABLE GENERAL SECRETION PATHWAY PROTEIN D"/>
    <property type="match status" value="1"/>
</dbReference>
<gene>
    <name evidence="6" type="ordered locus">Cyast_1331</name>
</gene>
<dbReference type="InterPro" id="IPR038591">
    <property type="entry name" value="NolW-like_sf"/>
</dbReference>
<evidence type="ECO:0000256" key="3">
    <source>
        <dbReference type="RuleBase" id="RU004004"/>
    </source>
</evidence>
<evidence type="ECO:0000259" key="4">
    <source>
        <dbReference type="Pfam" id="PF00263"/>
    </source>
</evidence>
<dbReference type="Gene3D" id="3.30.1370.120">
    <property type="match status" value="1"/>
</dbReference>
<comment type="similarity">
    <text evidence="2">Belongs to the bacterial secretin family.</text>
</comment>
<evidence type="ECO:0000313" key="6">
    <source>
        <dbReference type="EMBL" id="AFZ47296.1"/>
    </source>
</evidence>
<dbReference type="PATRIC" id="fig|292563.3.peg.1392"/>
<dbReference type="BioCyc" id="CSTA292563:G1353-1344-MONOMER"/>
<organism evidence="6 7">
    <name type="scientific">Cyanobacterium stanieri (strain ATCC 29140 / PCC 7202)</name>
    <dbReference type="NCBI Taxonomy" id="292563"/>
    <lineage>
        <taxon>Bacteria</taxon>
        <taxon>Bacillati</taxon>
        <taxon>Cyanobacteriota</taxon>
        <taxon>Cyanophyceae</taxon>
        <taxon>Oscillatoriophycideae</taxon>
        <taxon>Chroococcales</taxon>
        <taxon>Geminocystaceae</taxon>
        <taxon>Cyanobacterium</taxon>
    </lineage>
</organism>
<dbReference type="KEGG" id="csn:Cyast_1331"/>
<dbReference type="PANTHER" id="PTHR30332:SF17">
    <property type="entry name" value="TYPE IV PILIATION SYSTEM PROTEIN DR_0774-RELATED"/>
    <property type="match status" value="1"/>
</dbReference>
<comment type="subcellular location">
    <subcellularLocation>
        <location evidence="3">Cell outer membrane</location>
    </subcellularLocation>
</comment>
<dbReference type="eggNOG" id="COG1450">
    <property type="taxonomic scope" value="Bacteria"/>
</dbReference>
<dbReference type="EMBL" id="CP003940">
    <property type="protein sequence ID" value="AFZ47296.1"/>
    <property type="molecule type" value="Genomic_DNA"/>
</dbReference>
<proteinExistence type="inferred from homology"/>
<keyword evidence="1" id="KW-0732">Signal</keyword>
<keyword evidence="7" id="KW-1185">Reference proteome</keyword>
<sequence length="732" mass="78453">MSLFSSRQLKFVSSTVAILLGYQSWAIASPNRNNAQGNDLLPLLLAQNNEVLFPNPQITIDGQPVRPGRIESPPPFQQRAVAPPIGDMSVSNIDISSQTVNLGTTAVVPRLVLRDAPLDEVLKILARAAGLSIMFDYTRPEGSGGQGGEAVSLLRQPITIDLEGERVQDIFNNLLRLNRLEAYRQGSTIFVGESLAYSVNDTISRTLRVNQARAGTVAAQLALAGATVQEVAEVFQEERNAEGVLIGRTVTGREIRPLSAAGNQANQGTPLPLRRLSVTVDERTNAITLTGTPDQVRIASNLIVQSDVRLRQVAVNVRIVDIQLDQGTSFGSSFSFGVDNTGIVQDGGLGVINFGTRDQNVSSEDFRVGPDGNLIPGFDESIIITEGFTRNLAQDLTQSLANDLTSTNNDDLNRTFQDTIDRTLGQFGNNTAFSRDQAENLQRALVNNLARTITESNLSSDTTNITDNISRNVVRTLQGLPIGSPRTGRISPFGTDFNPNQPGVGATTTPGRNFNLPQAFIAQIRSSISSGNAKILTDPTLVVQEGQTGTLSLSENVVTSVNTEIDTESGVRTVTPVIEPAGLNLSVQIDRIDDNGFISLLVNPSISAPGSAQVFDSGGGASNVITPLVQRSVSSGLIRLRDGQTLILSGIIQDAERVQVSKIPILGDLPLIGSLFRSTFTDKTRSEVIVMLTPQILDDSEGYSGMGYRYNPSAETGQILRNRGVNIPGSPF</sequence>
<feature type="domain" description="NolW-like" evidence="5">
    <location>
        <begin position="204"/>
        <end position="312"/>
    </location>
</feature>
<name>K9YK19_CYASC</name>
<dbReference type="Proteomes" id="UP000010483">
    <property type="component" value="Chromosome"/>
</dbReference>
<protein>
    <submittedName>
        <fullName evidence="6">Type II and III secretion system protein</fullName>
    </submittedName>
</protein>
<dbReference type="InterPro" id="IPR005644">
    <property type="entry name" value="NolW-like"/>
</dbReference>
<accession>K9YK19</accession>
<dbReference type="InterPro" id="IPR050810">
    <property type="entry name" value="Bact_Secretion_Sys_Channel"/>
</dbReference>
<reference evidence="7" key="1">
    <citation type="journal article" date="2013" name="Proc. Natl. Acad. Sci. U.S.A.">
        <title>Improving the coverage of the cyanobacterial phylum using diversity-driven genome sequencing.</title>
        <authorList>
            <person name="Shih P.M."/>
            <person name="Wu D."/>
            <person name="Latifi A."/>
            <person name="Axen S.D."/>
            <person name="Fewer D.P."/>
            <person name="Talla E."/>
            <person name="Calteau A."/>
            <person name="Cai F."/>
            <person name="Tandeau de Marsac N."/>
            <person name="Rippka R."/>
            <person name="Herdman M."/>
            <person name="Sivonen K."/>
            <person name="Coursin T."/>
            <person name="Laurent T."/>
            <person name="Goodwin L."/>
            <person name="Nolan M."/>
            <person name="Davenport K.W."/>
            <person name="Han C.S."/>
            <person name="Rubin E.M."/>
            <person name="Eisen J.A."/>
            <person name="Woyke T."/>
            <person name="Gugger M."/>
            <person name="Kerfeld C.A."/>
        </authorList>
    </citation>
    <scope>NUCLEOTIDE SEQUENCE [LARGE SCALE GENOMIC DNA]</scope>
    <source>
        <strain evidence="7">ATCC 29140 / PCC 7202</strain>
    </source>
</reference>
<keyword evidence="3" id="KW-0813">Transport</keyword>
<dbReference type="InterPro" id="IPR004846">
    <property type="entry name" value="T2SS/T3SS_dom"/>
</dbReference>
<dbReference type="STRING" id="292563.Cyast_1331"/>
<dbReference type="Pfam" id="PF03958">
    <property type="entry name" value="Secretin_N"/>
    <property type="match status" value="1"/>
</dbReference>
<dbReference type="GO" id="GO:0015627">
    <property type="term" value="C:type II protein secretion system complex"/>
    <property type="evidence" value="ECO:0007669"/>
    <property type="project" value="TreeGrafter"/>
</dbReference>
<evidence type="ECO:0000256" key="2">
    <source>
        <dbReference type="RuleBase" id="RU004003"/>
    </source>
</evidence>
<feature type="domain" description="Type II/III secretion system secretin-like" evidence="4">
    <location>
        <begin position="529"/>
        <end position="697"/>
    </location>
</feature>
<dbReference type="eggNOG" id="COG4796">
    <property type="taxonomic scope" value="Bacteria"/>
</dbReference>
<dbReference type="GO" id="GO:0009279">
    <property type="term" value="C:cell outer membrane"/>
    <property type="evidence" value="ECO:0007669"/>
    <property type="project" value="UniProtKB-SubCell"/>
</dbReference>
<evidence type="ECO:0000259" key="5">
    <source>
        <dbReference type="Pfam" id="PF03958"/>
    </source>
</evidence>
<dbReference type="HOGENOM" id="CLU_015106_0_0_3"/>
<evidence type="ECO:0000313" key="7">
    <source>
        <dbReference type="Proteomes" id="UP000010483"/>
    </source>
</evidence>